<evidence type="ECO:0000313" key="1">
    <source>
        <dbReference type="EMBL" id="TFJ92126.1"/>
    </source>
</evidence>
<evidence type="ECO:0000313" key="2">
    <source>
        <dbReference type="Proteomes" id="UP000298484"/>
    </source>
</evidence>
<dbReference type="Pfam" id="PF18163">
    <property type="entry name" value="LD_cluster2"/>
    <property type="match status" value="1"/>
</dbReference>
<name>A0A4Y9A8G6_9BACI</name>
<comment type="caution">
    <text evidence="1">The sequence shown here is derived from an EMBL/GenBank/DDBJ whole genome shotgun (WGS) entry which is preliminary data.</text>
</comment>
<reference evidence="1 2" key="1">
    <citation type="submission" date="2019-03" db="EMBL/GenBank/DDBJ databases">
        <title>Genome sequence of Lentibacillus salicampi ATCC BAA-719.</title>
        <authorList>
            <person name="Maclea K.S."/>
            <person name="Simoes Junior M."/>
        </authorList>
    </citation>
    <scope>NUCLEOTIDE SEQUENCE [LARGE SCALE GENOMIC DNA]</scope>
    <source>
        <strain evidence="1 2">ATCC BAA-719</strain>
    </source>
</reference>
<accession>A0A4Y9A8G6</accession>
<protein>
    <submittedName>
        <fullName evidence="1">Uncharacterized protein</fullName>
    </submittedName>
</protein>
<organism evidence="1 2">
    <name type="scientific">Lentibacillus salicampi</name>
    <dbReference type="NCBI Taxonomy" id="175306"/>
    <lineage>
        <taxon>Bacteria</taxon>
        <taxon>Bacillati</taxon>
        <taxon>Bacillota</taxon>
        <taxon>Bacilli</taxon>
        <taxon>Bacillales</taxon>
        <taxon>Bacillaceae</taxon>
        <taxon>Lentibacillus</taxon>
    </lineage>
</organism>
<dbReference type="AlphaFoldDB" id="A0A4Y9A8G6"/>
<dbReference type="InterPro" id="IPR041160">
    <property type="entry name" value="LD_cluster2"/>
</dbReference>
<dbReference type="RefSeq" id="WP_135110828.1">
    <property type="nucleotide sequence ID" value="NZ_SRHY01000029.1"/>
</dbReference>
<dbReference type="EMBL" id="SRHY01000029">
    <property type="protein sequence ID" value="TFJ92126.1"/>
    <property type="molecule type" value="Genomic_DNA"/>
</dbReference>
<keyword evidence="2" id="KW-1185">Reference proteome</keyword>
<sequence length="102" mass="11417">MPNTGGCAKSIIDALNGGRPEEFSSDYQCKNNQYKEMYDLYNNTEDPKIDYKEILDLLNAKGITGLNNGLSDEENNILFTSTNIPEIISLVLKGLKIIKENK</sequence>
<proteinExistence type="predicted"/>
<dbReference type="Proteomes" id="UP000298484">
    <property type="component" value="Unassembled WGS sequence"/>
</dbReference>
<gene>
    <name evidence="1" type="ORF">E4U82_14185</name>
</gene>